<dbReference type="InterPro" id="IPR045186">
    <property type="entry name" value="Indole-3-glycerol_P_synth"/>
</dbReference>
<evidence type="ECO:0000256" key="7">
    <source>
        <dbReference type="ARBA" id="ARBA00023239"/>
    </source>
</evidence>
<evidence type="ECO:0000259" key="9">
    <source>
        <dbReference type="Pfam" id="PF00218"/>
    </source>
</evidence>
<comment type="pathway">
    <text evidence="2 8">Amino-acid biosynthesis; L-tryptophan biosynthesis; L-tryptophan from chorismate: step 4/5.</text>
</comment>
<keyword evidence="6 8" id="KW-0057">Aromatic amino acid biosynthesis</keyword>
<evidence type="ECO:0000313" key="10">
    <source>
        <dbReference type="EMBL" id="MFD1672664.1"/>
    </source>
</evidence>
<comment type="caution">
    <text evidence="10">The sequence shown here is derived from an EMBL/GenBank/DDBJ whole genome shotgun (WGS) entry which is preliminary data.</text>
</comment>
<evidence type="ECO:0000256" key="1">
    <source>
        <dbReference type="ARBA" id="ARBA00001633"/>
    </source>
</evidence>
<evidence type="ECO:0000256" key="2">
    <source>
        <dbReference type="ARBA" id="ARBA00004696"/>
    </source>
</evidence>
<comment type="similarity">
    <text evidence="8">Belongs to the TrpC family.</text>
</comment>
<dbReference type="Pfam" id="PF00218">
    <property type="entry name" value="IGPS"/>
    <property type="match status" value="1"/>
</dbReference>
<dbReference type="InterPro" id="IPR013798">
    <property type="entry name" value="Indole-3-glycerol_P_synth_dom"/>
</dbReference>
<dbReference type="InterPro" id="IPR011060">
    <property type="entry name" value="RibuloseP-bd_barrel"/>
</dbReference>
<keyword evidence="11" id="KW-1185">Reference proteome</keyword>
<dbReference type="Proteomes" id="UP001597267">
    <property type="component" value="Unassembled WGS sequence"/>
</dbReference>
<sequence>MILDDLVAATTKRLVTEKSKLSLAALKAEVSQLPITKSTFAKTLQQPGLHIIGELKQASPSKGQIVTDFPYLQIAKEYALAQVTAISVLTEPDYFKGQLTYLEKVHQVTDLPLLRKDFTIDPYMIYQAKISGASIILLIVAILTDAQLHDYLHLAKDLGLDAIVEVHDAQEIRRALAANAKIIGINNRNLKDFSVDLQHSQQLRQLIPATIPVIAESGLKTPTDVKTVYQAGFNGVLIGESLMRAKNKVQLVQQFQAVI</sequence>
<accession>A0ABW4J9E1</accession>
<keyword evidence="5 8" id="KW-0822">Tryptophan biosynthesis</keyword>
<dbReference type="PANTHER" id="PTHR22854:SF2">
    <property type="entry name" value="INDOLE-3-GLYCEROL-PHOSPHATE SYNTHASE"/>
    <property type="match status" value="1"/>
</dbReference>
<proteinExistence type="inferred from homology"/>
<dbReference type="GO" id="GO:0004425">
    <property type="term" value="F:indole-3-glycerol-phosphate synthase activity"/>
    <property type="evidence" value="ECO:0007669"/>
    <property type="project" value="UniProtKB-EC"/>
</dbReference>
<evidence type="ECO:0000256" key="3">
    <source>
        <dbReference type="ARBA" id="ARBA00022605"/>
    </source>
</evidence>
<evidence type="ECO:0000256" key="4">
    <source>
        <dbReference type="ARBA" id="ARBA00022793"/>
    </source>
</evidence>
<dbReference type="InterPro" id="IPR013785">
    <property type="entry name" value="Aldolase_TIM"/>
</dbReference>
<reference evidence="11" key="1">
    <citation type="journal article" date="2019" name="Int. J. Syst. Evol. Microbiol.">
        <title>The Global Catalogue of Microorganisms (GCM) 10K type strain sequencing project: providing services to taxonomists for standard genome sequencing and annotation.</title>
        <authorList>
            <consortium name="The Broad Institute Genomics Platform"/>
            <consortium name="The Broad Institute Genome Sequencing Center for Infectious Disease"/>
            <person name="Wu L."/>
            <person name="Ma J."/>
        </authorList>
    </citation>
    <scope>NUCLEOTIDE SEQUENCE [LARGE SCALE GENOMIC DNA]</scope>
    <source>
        <strain evidence="11">CCM 8896</strain>
    </source>
</reference>
<dbReference type="HAMAP" id="MF_00134_B">
    <property type="entry name" value="IGPS_B"/>
    <property type="match status" value="1"/>
</dbReference>
<dbReference type="Gene3D" id="3.20.20.70">
    <property type="entry name" value="Aldolase class I"/>
    <property type="match status" value="1"/>
</dbReference>
<evidence type="ECO:0000256" key="5">
    <source>
        <dbReference type="ARBA" id="ARBA00022822"/>
    </source>
</evidence>
<evidence type="ECO:0000256" key="6">
    <source>
        <dbReference type="ARBA" id="ARBA00023141"/>
    </source>
</evidence>
<dbReference type="EC" id="4.1.1.48" evidence="8"/>
<dbReference type="NCBIfam" id="NF001377">
    <property type="entry name" value="PRK00278.2-4"/>
    <property type="match status" value="1"/>
</dbReference>
<dbReference type="RefSeq" id="WP_125713335.1">
    <property type="nucleotide sequence ID" value="NZ_JBHTOP010000026.1"/>
</dbReference>
<dbReference type="PROSITE" id="PS00614">
    <property type="entry name" value="IGPS"/>
    <property type="match status" value="1"/>
</dbReference>
<name>A0ABW4J9E1_9LACO</name>
<keyword evidence="3 8" id="KW-0028">Amino-acid biosynthesis</keyword>
<keyword evidence="4 8" id="KW-0210">Decarboxylase</keyword>
<dbReference type="EMBL" id="JBHTOP010000026">
    <property type="protein sequence ID" value="MFD1672664.1"/>
    <property type="molecule type" value="Genomic_DNA"/>
</dbReference>
<organism evidence="10 11">
    <name type="scientific">Agrilactobacillus yilanensis</name>
    <dbReference type="NCBI Taxonomy" id="2485997"/>
    <lineage>
        <taxon>Bacteria</taxon>
        <taxon>Bacillati</taxon>
        <taxon>Bacillota</taxon>
        <taxon>Bacilli</taxon>
        <taxon>Lactobacillales</taxon>
        <taxon>Lactobacillaceae</taxon>
        <taxon>Agrilactobacillus</taxon>
    </lineage>
</organism>
<evidence type="ECO:0000256" key="8">
    <source>
        <dbReference type="HAMAP-Rule" id="MF_00134"/>
    </source>
</evidence>
<evidence type="ECO:0000313" key="11">
    <source>
        <dbReference type="Proteomes" id="UP001597267"/>
    </source>
</evidence>
<dbReference type="PANTHER" id="PTHR22854">
    <property type="entry name" value="TRYPTOPHAN BIOSYNTHESIS PROTEIN"/>
    <property type="match status" value="1"/>
</dbReference>
<dbReference type="InterPro" id="IPR001468">
    <property type="entry name" value="Indole-3-GlycerolPSynthase_CS"/>
</dbReference>
<keyword evidence="7 8" id="KW-0456">Lyase</keyword>
<feature type="domain" description="Indole-3-glycerol phosphate synthase" evidence="9">
    <location>
        <begin position="3"/>
        <end position="254"/>
    </location>
</feature>
<gene>
    <name evidence="8 10" type="primary">trpC</name>
    <name evidence="10" type="ORF">ACFQ5M_11170</name>
</gene>
<dbReference type="CDD" id="cd00331">
    <property type="entry name" value="IGPS"/>
    <property type="match status" value="1"/>
</dbReference>
<dbReference type="SUPFAM" id="SSF51366">
    <property type="entry name" value="Ribulose-phoshate binding barrel"/>
    <property type="match status" value="1"/>
</dbReference>
<comment type="catalytic activity">
    <reaction evidence="1 8">
        <text>1-(2-carboxyphenylamino)-1-deoxy-D-ribulose 5-phosphate + H(+) = (1S,2R)-1-C-(indol-3-yl)glycerol 3-phosphate + CO2 + H2O</text>
        <dbReference type="Rhea" id="RHEA:23476"/>
        <dbReference type="ChEBI" id="CHEBI:15377"/>
        <dbReference type="ChEBI" id="CHEBI:15378"/>
        <dbReference type="ChEBI" id="CHEBI:16526"/>
        <dbReference type="ChEBI" id="CHEBI:58613"/>
        <dbReference type="ChEBI" id="CHEBI:58866"/>
        <dbReference type="EC" id="4.1.1.48"/>
    </reaction>
</comment>
<protein>
    <recommendedName>
        <fullName evidence="8">Indole-3-glycerol phosphate synthase</fullName>
        <shortName evidence="8">IGPS</shortName>
        <ecNumber evidence="8">4.1.1.48</ecNumber>
    </recommendedName>
</protein>